<dbReference type="InterPro" id="IPR001245">
    <property type="entry name" value="Ser-Thr/Tyr_kinase_cat_dom"/>
</dbReference>
<evidence type="ECO:0000256" key="5">
    <source>
        <dbReference type="ARBA" id="ARBA00022989"/>
    </source>
</evidence>
<evidence type="ECO:0000259" key="10">
    <source>
        <dbReference type="PROSITE" id="PS50011"/>
    </source>
</evidence>
<dbReference type="Gramene" id="KVH95473">
    <property type="protein sequence ID" value="KVH95473"/>
    <property type="gene ID" value="Ccrd_002437"/>
</dbReference>
<dbReference type="FunFam" id="3.80.10.10:FF:000379">
    <property type="entry name" value="Protein NSP-INTERACTING KINASE 2"/>
    <property type="match status" value="1"/>
</dbReference>
<dbReference type="InterPro" id="IPR001611">
    <property type="entry name" value="Leu-rich_rpt"/>
</dbReference>
<feature type="signal peptide" evidence="9">
    <location>
        <begin position="1"/>
        <end position="29"/>
    </location>
</feature>
<evidence type="ECO:0000313" key="11">
    <source>
        <dbReference type="EMBL" id="KVH95473.1"/>
    </source>
</evidence>
<feature type="compositionally biased region" description="Basic and acidic residues" evidence="7">
    <location>
        <begin position="371"/>
        <end position="387"/>
    </location>
</feature>
<gene>
    <name evidence="11" type="ORF">Ccrd_002437</name>
</gene>
<comment type="subcellular location">
    <subcellularLocation>
        <location evidence="1">Membrane</location>
    </subcellularLocation>
</comment>
<dbReference type="SUPFAM" id="SSF52058">
    <property type="entry name" value="L domain-like"/>
    <property type="match status" value="1"/>
</dbReference>
<dbReference type="OMA" id="CNEHHKV"/>
<reference evidence="11 12" key="1">
    <citation type="journal article" date="2016" name="Sci. Rep.">
        <title>The genome sequence of the outbreeding globe artichoke constructed de novo incorporating a phase-aware low-pass sequencing strategy of F1 progeny.</title>
        <authorList>
            <person name="Scaglione D."/>
            <person name="Reyes-Chin-Wo S."/>
            <person name="Acquadro A."/>
            <person name="Froenicke L."/>
            <person name="Portis E."/>
            <person name="Beitel C."/>
            <person name="Tirone M."/>
            <person name="Mauro R."/>
            <person name="Lo Monaco A."/>
            <person name="Mauromicale G."/>
            <person name="Faccioli P."/>
            <person name="Cattivelli L."/>
            <person name="Rieseberg L."/>
            <person name="Michelmore R."/>
            <person name="Lanteri S."/>
        </authorList>
    </citation>
    <scope>NUCLEOTIDE SEQUENCE [LARGE SCALE GENOMIC DNA]</scope>
    <source>
        <strain evidence="11">2C</strain>
    </source>
</reference>
<dbReference type="GO" id="GO:0005524">
    <property type="term" value="F:ATP binding"/>
    <property type="evidence" value="ECO:0007669"/>
    <property type="project" value="InterPro"/>
</dbReference>
<feature type="region of interest" description="Disordered" evidence="7">
    <location>
        <begin position="369"/>
        <end position="400"/>
    </location>
</feature>
<keyword evidence="3 8" id="KW-0812">Transmembrane</keyword>
<dbReference type="Proteomes" id="UP000243975">
    <property type="component" value="Unassembled WGS sequence"/>
</dbReference>
<dbReference type="Pfam" id="PF00560">
    <property type="entry name" value="LRR_1"/>
    <property type="match status" value="2"/>
</dbReference>
<dbReference type="Pfam" id="PF08263">
    <property type="entry name" value="LRRNT_2"/>
    <property type="match status" value="1"/>
</dbReference>
<dbReference type="PANTHER" id="PTHR48007:SF65">
    <property type="entry name" value="OS01G0577600 PROTEIN"/>
    <property type="match status" value="1"/>
</dbReference>
<evidence type="ECO:0000313" key="12">
    <source>
        <dbReference type="Proteomes" id="UP000243975"/>
    </source>
</evidence>
<feature type="transmembrane region" description="Helical" evidence="8">
    <location>
        <begin position="335"/>
        <end position="358"/>
    </location>
</feature>
<keyword evidence="5 8" id="KW-1133">Transmembrane helix</keyword>
<dbReference type="PANTHER" id="PTHR48007">
    <property type="entry name" value="LEUCINE-RICH REPEAT RECEPTOR-LIKE PROTEIN KINASE PXC1"/>
    <property type="match status" value="1"/>
</dbReference>
<sequence length="669" mass="73072">MHSICPSLQSLSLHTVLLLLLFLPNSTTPLCKNMLSFIFFLLILPISSHGNAELAVLMDIKASLDPENKHLSSWTETADPCGGSFIGVACNQYLKVANISLQGKGLTGKVPPAISGLKCLSGLYLHYNFLTGEIPKEISTLTELSELYLNVNNLTGIIPQEIGNMANLEVIELCCNQLNGSIPSELGTLKKLHVLALQHNRLTGQIPRTLGGLVMLKRLDLSYNQLDGPIPITMVKVSGLEFLDVQNNTLSGFVPTGLKRLNNGFSFKNNRDLCGAAAFGSLRPCTELDVAMINQLEPFTPTPNTTISENIPQSANILPRCQQPHCTNSSNLPRVGIIAGIVAVIAALTITAFITVFIHRRRKQKIWSKTETPEHRFSMQESAKKSGDSACAWDPTQKSPKKCGFCIESRSIESLSLQSFNLEEIESATRYFSDANLLGRSKFSAVYKGVLRDRSVVAIKSVSVTSCKADEAEFTKGLSMLTSLKHENLARLRGFCCSKGRGECFLVYDFASKGNLSEYLDIEDGRSSHVLDWPKRILLDQQYNPLITDAGLLKLLADDIVFSALKVSAALGYMAPEYITTGKFTEKSDVYAFGVVVLQILSGKSNITGSIRAAAADSRFGDFIDENLEGNFSESEADKLAKIGAICVDEVPENRLTMEAVILELTNSI</sequence>
<dbReference type="STRING" id="59895.A0A103XRC6"/>
<dbReference type="GO" id="GO:0016020">
    <property type="term" value="C:membrane"/>
    <property type="evidence" value="ECO:0007669"/>
    <property type="project" value="UniProtKB-SubCell"/>
</dbReference>
<dbReference type="Gene3D" id="1.10.510.10">
    <property type="entry name" value="Transferase(Phosphotransferase) domain 1"/>
    <property type="match status" value="1"/>
</dbReference>
<dbReference type="InterPro" id="IPR013210">
    <property type="entry name" value="LRR_N_plant-typ"/>
</dbReference>
<evidence type="ECO:0000256" key="9">
    <source>
        <dbReference type="SAM" id="SignalP"/>
    </source>
</evidence>
<protein>
    <submittedName>
        <fullName evidence="11">Concanavalin A-like lectin/glucanase, subgroup</fullName>
    </submittedName>
</protein>
<dbReference type="EMBL" id="LEKV01004387">
    <property type="protein sequence ID" value="KVH95473.1"/>
    <property type="molecule type" value="Genomic_DNA"/>
</dbReference>
<keyword evidence="12" id="KW-1185">Reference proteome</keyword>
<dbReference type="Gene3D" id="3.30.200.20">
    <property type="entry name" value="Phosphorylase Kinase, domain 1"/>
    <property type="match status" value="1"/>
</dbReference>
<dbReference type="InterPro" id="IPR000719">
    <property type="entry name" value="Prot_kinase_dom"/>
</dbReference>
<dbReference type="Pfam" id="PF07714">
    <property type="entry name" value="PK_Tyr_Ser-Thr"/>
    <property type="match status" value="2"/>
</dbReference>
<comment type="caution">
    <text evidence="11">The sequence shown here is derived from an EMBL/GenBank/DDBJ whole genome shotgun (WGS) entry which is preliminary data.</text>
</comment>
<dbReference type="Pfam" id="PF13855">
    <property type="entry name" value="LRR_8"/>
    <property type="match status" value="1"/>
</dbReference>
<keyword evidence="9" id="KW-0732">Signal</keyword>
<keyword evidence="2" id="KW-0433">Leucine-rich repeat</keyword>
<feature type="chain" id="PRO_5007119030" evidence="9">
    <location>
        <begin position="30"/>
        <end position="669"/>
    </location>
</feature>
<evidence type="ECO:0000256" key="3">
    <source>
        <dbReference type="ARBA" id="ARBA00022692"/>
    </source>
</evidence>
<name>A0A103XRC6_CYNCS</name>
<evidence type="ECO:0000256" key="6">
    <source>
        <dbReference type="ARBA" id="ARBA00023136"/>
    </source>
</evidence>
<evidence type="ECO:0000256" key="7">
    <source>
        <dbReference type="SAM" id="MobiDB-lite"/>
    </source>
</evidence>
<dbReference type="SUPFAM" id="SSF56112">
    <property type="entry name" value="Protein kinase-like (PK-like)"/>
    <property type="match status" value="1"/>
</dbReference>
<organism evidence="11 12">
    <name type="scientific">Cynara cardunculus var. scolymus</name>
    <name type="common">Globe artichoke</name>
    <name type="synonym">Cynara scolymus</name>
    <dbReference type="NCBI Taxonomy" id="59895"/>
    <lineage>
        <taxon>Eukaryota</taxon>
        <taxon>Viridiplantae</taxon>
        <taxon>Streptophyta</taxon>
        <taxon>Embryophyta</taxon>
        <taxon>Tracheophyta</taxon>
        <taxon>Spermatophyta</taxon>
        <taxon>Magnoliopsida</taxon>
        <taxon>eudicotyledons</taxon>
        <taxon>Gunneridae</taxon>
        <taxon>Pentapetalae</taxon>
        <taxon>asterids</taxon>
        <taxon>campanulids</taxon>
        <taxon>Asterales</taxon>
        <taxon>Asteraceae</taxon>
        <taxon>Carduoideae</taxon>
        <taxon>Cardueae</taxon>
        <taxon>Carduinae</taxon>
        <taxon>Cynara</taxon>
    </lineage>
</organism>
<evidence type="ECO:0000256" key="4">
    <source>
        <dbReference type="ARBA" id="ARBA00022737"/>
    </source>
</evidence>
<evidence type="ECO:0000256" key="1">
    <source>
        <dbReference type="ARBA" id="ARBA00004370"/>
    </source>
</evidence>
<keyword evidence="6 8" id="KW-0472">Membrane</keyword>
<feature type="domain" description="Protein kinase" evidence="10">
    <location>
        <begin position="432"/>
        <end position="669"/>
    </location>
</feature>
<dbReference type="FunFam" id="3.30.200.20:FF:000371">
    <property type="entry name" value="Protein NSP-INTERACTING KINASE 2"/>
    <property type="match status" value="1"/>
</dbReference>
<evidence type="ECO:0000256" key="8">
    <source>
        <dbReference type="SAM" id="Phobius"/>
    </source>
</evidence>
<dbReference type="PROSITE" id="PS50011">
    <property type="entry name" value="PROTEIN_KINASE_DOM"/>
    <property type="match status" value="1"/>
</dbReference>
<dbReference type="InterPro" id="IPR032675">
    <property type="entry name" value="LRR_dom_sf"/>
</dbReference>
<keyword evidence="4" id="KW-0677">Repeat</keyword>
<dbReference type="InterPro" id="IPR011009">
    <property type="entry name" value="Kinase-like_dom_sf"/>
</dbReference>
<proteinExistence type="predicted"/>
<dbReference type="AlphaFoldDB" id="A0A103XRC6"/>
<dbReference type="InterPro" id="IPR046959">
    <property type="entry name" value="PRK1-6/SRF4-like"/>
</dbReference>
<dbReference type="GO" id="GO:0004672">
    <property type="term" value="F:protein kinase activity"/>
    <property type="evidence" value="ECO:0007669"/>
    <property type="project" value="InterPro"/>
</dbReference>
<accession>A0A103XRC6</accession>
<evidence type="ECO:0000256" key="2">
    <source>
        <dbReference type="ARBA" id="ARBA00022614"/>
    </source>
</evidence>
<dbReference type="Gene3D" id="3.80.10.10">
    <property type="entry name" value="Ribonuclease Inhibitor"/>
    <property type="match status" value="2"/>
</dbReference>